<keyword evidence="3" id="KW-1185">Reference proteome</keyword>
<name>A0AAE0DL73_9LECA</name>
<dbReference type="Proteomes" id="UP001276659">
    <property type="component" value="Unassembled WGS sequence"/>
</dbReference>
<evidence type="ECO:0000313" key="3">
    <source>
        <dbReference type="Proteomes" id="UP001276659"/>
    </source>
</evidence>
<dbReference type="EMBL" id="JASNWA010000008">
    <property type="protein sequence ID" value="KAK3171028.1"/>
    <property type="molecule type" value="Genomic_DNA"/>
</dbReference>
<sequence length="85" mass="9469">MPTNLPQPTDPSDPLDLSPDERLKLTHNRWKEDPTISVAKLAGKYSQDAITLDNIRKAWAASGLSPFNPQVVLKHFPPPPPEQCE</sequence>
<proteinExistence type="predicted"/>
<protein>
    <submittedName>
        <fullName evidence="2">Uncharacterized protein</fullName>
    </submittedName>
</protein>
<feature type="region of interest" description="Disordered" evidence="1">
    <location>
        <begin position="1"/>
        <end position="20"/>
    </location>
</feature>
<gene>
    <name evidence="2" type="ORF">OEA41_003112</name>
</gene>
<comment type="caution">
    <text evidence="2">The sequence shown here is derived from an EMBL/GenBank/DDBJ whole genome shotgun (WGS) entry which is preliminary data.</text>
</comment>
<dbReference type="AlphaFoldDB" id="A0AAE0DL73"/>
<feature type="compositionally biased region" description="Low complexity" evidence="1">
    <location>
        <begin position="1"/>
        <end position="17"/>
    </location>
</feature>
<evidence type="ECO:0000313" key="2">
    <source>
        <dbReference type="EMBL" id="KAK3171028.1"/>
    </source>
</evidence>
<reference evidence="2" key="1">
    <citation type="submission" date="2022-11" db="EMBL/GenBank/DDBJ databases">
        <title>Chromosomal genome sequence assembly and mating type (MAT) locus characterization of the leprose asexual lichenized fungus Lepraria neglecta (Nyl.) Erichsen.</title>
        <authorList>
            <person name="Allen J.L."/>
            <person name="Pfeffer B."/>
        </authorList>
    </citation>
    <scope>NUCLEOTIDE SEQUENCE</scope>
    <source>
        <strain evidence="2">Allen 5258</strain>
    </source>
</reference>
<organism evidence="2 3">
    <name type="scientific">Lepraria neglecta</name>
    <dbReference type="NCBI Taxonomy" id="209136"/>
    <lineage>
        <taxon>Eukaryota</taxon>
        <taxon>Fungi</taxon>
        <taxon>Dikarya</taxon>
        <taxon>Ascomycota</taxon>
        <taxon>Pezizomycotina</taxon>
        <taxon>Lecanoromycetes</taxon>
        <taxon>OSLEUM clade</taxon>
        <taxon>Lecanoromycetidae</taxon>
        <taxon>Lecanorales</taxon>
        <taxon>Lecanorineae</taxon>
        <taxon>Stereocaulaceae</taxon>
        <taxon>Lepraria</taxon>
    </lineage>
</organism>
<accession>A0AAE0DL73</accession>
<evidence type="ECO:0000256" key="1">
    <source>
        <dbReference type="SAM" id="MobiDB-lite"/>
    </source>
</evidence>